<dbReference type="InterPro" id="IPR013785">
    <property type="entry name" value="Aldolase_TIM"/>
</dbReference>
<dbReference type="NCBIfam" id="TIGR01163">
    <property type="entry name" value="rpe"/>
    <property type="match status" value="1"/>
</dbReference>
<feature type="compositionally biased region" description="Low complexity" evidence="10">
    <location>
        <begin position="13"/>
        <end position="28"/>
    </location>
</feature>
<evidence type="ECO:0000256" key="1">
    <source>
        <dbReference type="ARBA" id="ARBA00001782"/>
    </source>
</evidence>
<dbReference type="FunFam" id="3.20.20.70:FF:000004">
    <property type="entry name" value="Ribulose-phosphate 3-epimerase"/>
    <property type="match status" value="1"/>
</dbReference>
<comment type="catalytic activity">
    <reaction evidence="1">
        <text>D-ribulose 5-phosphate = D-xylulose 5-phosphate</text>
        <dbReference type="Rhea" id="RHEA:13677"/>
        <dbReference type="ChEBI" id="CHEBI:57737"/>
        <dbReference type="ChEBI" id="CHEBI:58121"/>
        <dbReference type="EC" id="5.1.3.1"/>
    </reaction>
</comment>
<dbReference type="InterPro" id="IPR000056">
    <property type="entry name" value="Ribul_P_3_epim-like"/>
</dbReference>
<dbReference type="PANTHER" id="PTHR11749">
    <property type="entry name" value="RIBULOSE-5-PHOSPHATE-3-EPIMERASE"/>
    <property type="match status" value="1"/>
</dbReference>
<dbReference type="NCBIfam" id="NF004076">
    <property type="entry name" value="PRK05581.1-4"/>
    <property type="match status" value="1"/>
</dbReference>
<dbReference type="InterPro" id="IPR011060">
    <property type="entry name" value="RibuloseP-bd_barrel"/>
</dbReference>
<comment type="caution">
    <text evidence="11">The sequence shown here is derived from an EMBL/GenBank/DDBJ whole genome shotgun (WGS) entry which is preliminary data.</text>
</comment>
<comment type="cofactor">
    <cofactor evidence="2">
        <name>Mn(2+)</name>
        <dbReference type="ChEBI" id="CHEBI:29035"/>
    </cofactor>
</comment>
<feature type="region of interest" description="Disordered" evidence="10">
    <location>
        <begin position="1"/>
        <end position="43"/>
    </location>
</feature>
<gene>
    <name evidence="11" type="ORF">SDC9_134670</name>
</gene>
<evidence type="ECO:0000313" key="11">
    <source>
        <dbReference type="EMBL" id="MPM87570.1"/>
    </source>
</evidence>
<evidence type="ECO:0000256" key="7">
    <source>
        <dbReference type="ARBA" id="ARBA00013188"/>
    </source>
</evidence>
<comment type="cofactor">
    <cofactor evidence="4">
        <name>Zn(2+)</name>
        <dbReference type="ChEBI" id="CHEBI:29105"/>
    </cofactor>
</comment>
<organism evidence="11">
    <name type="scientific">bioreactor metagenome</name>
    <dbReference type="NCBI Taxonomy" id="1076179"/>
    <lineage>
        <taxon>unclassified sequences</taxon>
        <taxon>metagenomes</taxon>
        <taxon>ecological metagenomes</taxon>
    </lineage>
</organism>
<dbReference type="EC" id="5.1.3.1" evidence="7"/>
<comment type="similarity">
    <text evidence="6">Belongs to the ribulose-phosphate 3-epimerase family.</text>
</comment>
<evidence type="ECO:0000256" key="3">
    <source>
        <dbReference type="ARBA" id="ARBA00001941"/>
    </source>
</evidence>
<dbReference type="GO" id="GO:0046872">
    <property type="term" value="F:metal ion binding"/>
    <property type="evidence" value="ECO:0007669"/>
    <property type="project" value="UniProtKB-KW"/>
</dbReference>
<comment type="cofactor">
    <cofactor evidence="5">
        <name>Fe(2+)</name>
        <dbReference type="ChEBI" id="CHEBI:29033"/>
    </cofactor>
</comment>
<evidence type="ECO:0000256" key="5">
    <source>
        <dbReference type="ARBA" id="ARBA00001954"/>
    </source>
</evidence>
<evidence type="ECO:0000256" key="8">
    <source>
        <dbReference type="ARBA" id="ARBA00022723"/>
    </source>
</evidence>
<evidence type="ECO:0000256" key="2">
    <source>
        <dbReference type="ARBA" id="ARBA00001936"/>
    </source>
</evidence>
<dbReference type="PROSITE" id="PS01085">
    <property type="entry name" value="RIBUL_P_3_EPIMER_1"/>
    <property type="match status" value="1"/>
</dbReference>
<dbReference type="PROSITE" id="PS01086">
    <property type="entry name" value="RIBUL_P_3_EPIMER_2"/>
    <property type="match status" value="1"/>
</dbReference>
<dbReference type="Gene3D" id="3.20.20.70">
    <property type="entry name" value="Aldolase class I"/>
    <property type="match status" value="1"/>
</dbReference>
<dbReference type="GO" id="GO:0005737">
    <property type="term" value="C:cytoplasm"/>
    <property type="evidence" value="ECO:0007669"/>
    <property type="project" value="UniProtKB-ARBA"/>
</dbReference>
<evidence type="ECO:0000256" key="6">
    <source>
        <dbReference type="ARBA" id="ARBA00009541"/>
    </source>
</evidence>
<dbReference type="GO" id="GO:0006098">
    <property type="term" value="P:pentose-phosphate shunt"/>
    <property type="evidence" value="ECO:0007669"/>
    <property type="project" value="InterPro"/>
</dbReference>
<evidence type="ECO:0000256" key="9">
    <source>
        <dbReference type="ARBA" id="ARBA00023235"/>
    </source>
</evidence>
<dbReference type="GO" id="GO:0004750">
    <property type="term" value="F:D-ribulose-phosphate 3-epimerase activity"/>
    <property type="evidence" value="ECO:0007669"/>
    <property type="project" value="UniProtKB-EC"/>
</dbReference>
<dbReference type="GO" id="GO:0005975">
    <property type="term" value="P:carbohydrate metabolic process"/>
    <property type="evidence" value="ECO:0007669"/>
    <property type="project" value="InterPro"/>
</dbReference>
<name>A0A645DDK2_9ZZZZ</name>
<keyword evidence="8" id="KW-0479">Metal-binding</keyword>
<accession>A0A645DDK2</accession>
<protein>
    <recommendedName>
        <fullName evidence="7">ribulose-phosphate 3-epimerase</fullName>
        <ecNumber evidence="7">5.1.3.1</ecNumber>
    </recommendedName>
</protein>
<dbReference type="HAMAP" id="MF_02227">
    <property type="entry name" value="RPE"/>
    <property type="match status" value="1"/>
</dbReference>
<dbReference type="AlphaFoldDB" id="A0A645DDK2"/>
<sequence length="357" mass="37802">MARRHGEPDDVGEGAAPVVGDGADQAGDLLGQHPFGGHHPAQLGELLHSGAGAEVVPVDALQHEAVALLTGERDPDPDPGQGGRALGGADPVVEQPVEVQQGHVDGHPGHRLSHHLAHGSIVGRAPDTRLCRVGIQITPSILAADFANLDRDIAAVPSADAIHVDVMDNHFVPNLTIGLPVVEALRRRTTHELDLHLMIEDPDRWAPEYVEAGAQSVSFHAEAAAAPVRLAREIRALDAKAALGIKPATPIEPYADLLVEFDRILIMTVEPGFGGQAFLDVVMPKIRRTRELIRNTGLQIAIQVDGGISERTIDQAIAAGADVFVAGSAVYGAEDPDAMVRSLRAHGDAEIHHNHVH</sequence>
<dbReference type="Pfam" id="PF00834">
    <property type="entry name" value="Ribul_P_3_epim"/>
    <property type="match status" value="1"/>
</dbReference>
<dbReference type="SUPFAM" id="SSF51366">
    <property type="entry name" value="Ribulose-phoshate binding barrel"/>
    <property type="match status" value="1"/>
</dbReference>
<dbReference type="EMBL" id="VSSQ01035371">
    <property type="protein sequence ID" value="MPM87570.1"/>
    <property type="molecule type" value="Genomic_DNA"/>
</dbReference>
<reference evidence="11" key="1">
    <citation type="submission" date="2019-08" db="EMBL/GenBank/DDBJ databases">
        <authorList>
            <person name="Kucharzyk K."/>
            <person name="Murdoch R.W."/>
            <person name="Higgins S."/>
            <person name="Loffler F."/>
        </authorList>
    </citation>
    <scope>NUCLEOTIDE SEQUENCE</scope>
</reference>
<evidence type="ECO:0000256" key="4">
    <source>
        <dbReference type="ARBA" id="ARBA00001947"/>
    </source>
</evidence>
<dbReference type="InterPro" id="IPR026019">
    <property type="entry name" value="Ribul_P_3_epim"/>
</dbReference>
<proteinExistence type="inferred from homology"/>
<comment type="cofactor">
    <cofactor evidence="3">
        <name>Co(2+)</name>
        <dbReference type="ChEBI" id="CHEBI:48828"/>
    </cofactor>
</comment>
<dbReference type="CDD" id="cd00429">
    <property type="entry name" value="RPE"/>
    <property type="match status" value="1"/>
</dbReference>
<evidence type="ECO:0000256" key="10">
    <source>
        <dbReference type="SAM" id="MobiDB-lite"/>
    </source>
</evidence>
<keyword evidence="9" id="KW-0413">Isomerase</keyword>